<dbReference type="Gene3D" id="3.10.420.10">
    <property type="entry name" value="SecB-like"/>
    <property type="match status" value="1"/>
</dbReference>
<dbReference type="Proteomes" id="UP001056649">
    <property type="component" value="Chromosome"/>
</dbReference>
<keyword evidence="7" id="KW-1185">Reference proteome</keyword>
<keyword evidence="2 5" id="KW-0813">Transport</keyword>
<dbReference type="PANTHER" id="PTHR36918">
    <property type="match status" value="1"/>
</dbReference>
<keyword evidence="5" id="KW-0963">Cytoplasm</keyword>
<dbReference type="InterPro" id="IPR003708">
    <property type="entry name" value="SecB"/>
</dbReference>
<comment type="subcellular location">
    <subcellularLocation>
        <location evidence="5">Cytoplasm</location>
    </subcellularLocation>
</comment>
<dbReference type="NCBIfam" id="NF004393">
    <property type="entry name" value="PRK05751.1-4"/>
    <property type="match status" value="1"/>
</dbReference>
<evidence type="ECO:0000256" key="1">
    <source>
        <dbReference type="ARBA" id="ARBA00009990"/>
    </source>
</evidence>
<evidence type="ECO:0000256" key="4">
    <source>
        <dbReference type="ARBA" id="ARBA00023010"/>
    </source>
</evidence>
<evidence type="ECO:0000313" key="7">
    <source>
        <dbReference type="Proteomes" id="UP001056649"/>
    </source>
</evidence>
<dbReference type="EMBL" id="CP090569">
    <property type="protein sequence ID" value="USF87705.1"/>
    <property type="molecule type" value="Genomic_DNA"/>
</dbReference>
<dbReference type="Pfam" id="PF02556">
    <property type="entry name" value="SecB"/>
    <property type="match status" value="1"/>
</dbReference>
<evidence type="ECO:0000313" key="6">
    <source>
        <dbReference type="EMBL" id="USF87705.1"/>
    </source>
</evidence>
<protein>
    <recommendedName>
        <fullName evidence="5">Protein-export protein SecB</fullName>
    </recommendedName>
</protein>
<dbReference type="GO" id="GO:0051082">
    <property type="term" value="F:unfolded protein binding"/>
    <property type="evidence" value="ECO:0007669"/>
    <property type="project" value="InterPro"/>
</dbReference>
<dbReference type="KEGG" id="eps:L0Y14_00205"/>
<dbReference type="HAMAP" id="MF_00821">
    <property type="entry name" value="SecB"/>
    <property type="match status" value="1"/>
</dbReference>
<dbReference type="SUPFAM" id="SSF54611">
    <property type="entry name" value="SecB-like"/>
    <property type="match status" value="1"/>
</dbReference>
<sequence>MTDQEANQQPQRELSLQRVYLKDTSFETPNSPAIFQQEWKPETNININSEVNTLTDRIHEVVLTVTVTTKLGEQTAYLAEVQQAGIFSIGGFPDQEMGPLMGSYCPNLLFPYVREAISDLVTKGSFPQMVLQPINFDALYAQHQQKMAEAGGEATH</sequence>
<dbReference type="PANTHER" id="PTHR36918:SF1">
    <property type="entry name" value="PROTEIN-EXPORT PROTEIN SECB"/>
    <property type="match status" value="1"/>
</dbReference>
<evidence type="ECO:0000256" key="3">
    <source>
        <dbReference type="ARBA" id="ARBA00022927"/>
    </source>
</evidence>
<dbReference type="GO" id="GO:0051262">
    <property type="term" value="P:protein tetramerization"/>
    <property type="evidence" value="ECO:0007669"/>
    <property type="project" value="InterPro"/>
</dbReference>
<dbReference type="GO" id="GO:0015031">
    <property type="term" value="P:protein transport"/>
    <property type="evidence" value="ECO:0007669"/>
    <property type="project" value="UniProtKB-UniRule"/>
</dbReference>
<dbReference type="InterPro" id="IPR035958">
    <property type="entry name" value="SecB-like_sf"/>
</dbReference>
<comment type="subunit">
    <text evidence="5">Homotetramer, a dimer of dimers. One homotetramer interacts with 1 SecA dimer.</text>
</comment>
<comment type="function">
    <text evidence="5">One of the proteins required for the normal export of preproteins out of the cell cytoplasm. It is a molecular chaperone that binds to a subset of precursor proteins, maintaining them in a translocation-competent state. It also specifically binds to its receptor SecA.</text>
</comment>
<dbReference type="GO" id="GO:0005737">
    <property type="term" value="C:cytoplasm"/>
    <property type="evidence" value="ECO:0007669"/>
    <property type="project" value="UniProtKB-SubCell"/>
</dbReference>
<evidence type="ECO:0000256" key="2">
    <source>
        <dbReference type="ARBA" id="ARBA00022448"/>
    </source>
</evidence>
<evidence type="ECO:0000256" key="5">
    <source>
        <dbReference type="HAMAP-Rule" id="MF_00821"/>
    </source>
</evidence>
<dbReference type="NCBIfam" id="TIGR00809">
    <property type="entry name" value="secB"/>
    <property type="match status" value="1"/>
</dbReference>
<gene>
    <name evidence="5 6" type="primary">secB</name>
    <name evidence="6" type="ORF">L0Y14_00205</name>
</gene>
<comment type="similarity">
    <text evidence="1 5">Belongs to the SecB family.</text>
</comment>
<dbReference type="RefSeq" id="WP_005964255.1">
    <property type="nucleotide sequence ID" value="NZ_CP090569.1"/>
</dbReference>
<proteinExistence type="inferred from homology"/>
<name>A0A9J6ZYC8_9GAMM</name>
<accession>A0A9J6ZYC8</accession>
<dbReference type="AlphaFoldDB" id="A0A9J6ZYC8"/>
<organism evidence="6 7">
    <name type="scientific">Candidatus Endoriftia persephonae</name>
    <dbReference type="NCBI Taxonomy" id="393765"/>
    <lineage>
        <taxon>Bacteria</taxon>
        <taxon>Pseudomonadati</taxon>
        <taxon>Pseudomonadota</taxon>
        <taxon>Gammaproteobacteria</taxon>
        <taxon>Chromatiales</taxon>
        <taxon>Sedimenticolaceae</taxon>
        <taxon>Candidatus Endoriftia</taxon>
    </lineage>
</organism>
<keyword evidence="5" id="KW-0143">Chaperone</keyword>
<keyword evidence="3 5" id="KW-0653">Protein transport</keyword>
<dbReference type="PRINTS" id="PR01594">
    <property type="entry name" value="SECBCHAPRONE"/>
</dbReference>
<dbReference type="GO" id="GO:0006457">
    <property type="term" value="P:protein folding"/>
    <property type="evidence" value="ECO:0007669"/>
    <property type="project" value="UniProtKB-UniRule"/>
</dbReference>
<keyword evidence="4 5" id="KW-0811">Translocation</keyword>
<reference evidence="6" key="1">
    <citation type="journal article" date="2022" name="Mol. Ecol. Resour.">
        <title>The complete and closed genome of the facultative generalist Candidatus Endoriftia persephone from deep-sea hydrothermal vents.</title>
        <authorList>
            <person name="de Oliveira A.L."/>
            <person name="Srivastava A."/>
            <person name="Espada-Hinojosa S."/>
            <person name="Bright M."/>
        </authorList>
    </citation>
    <scope>NUCLEOTIDE SEQUENCE</scope>
    <source>
        <strain evidence="6">Tica-EPR-9o50.N</strain>
    </source>
</reference>